<evidence type="ECO:0000313" key="5">
    <source>
        <dbReference type="Proteomes" id="UP000558113"/>
    </source>
</evidence>
<dbReference type="CDD" id="cd06174">
    <property type="entry name" value="MFS"/>
    <property type="match status" value="1"/>
</dbReference>
<evidence type="ECO:0000313" key="4">
    <source>
        <dbReference type="EMBL" id="NBC68513.1"/>
    </source>
</evidence>
<feature type="transmembrane region" description="Helical" evidence="2">
    <location>
        <begin position="237"/>
        <end position="255"/>
    </location>
</feature>
<protein>
    <submittedName>
        <fullName evidence="4">Cyclic nucleotide-binding domain-containing protein</fullName>
    </submittedName>
</protein>
<keyword evidence="2" id="KW-0472">Membrane</keyword>
<keyword evidence="1" id="KW-0010">Activator</keyword>
<dbReference type="PROSITE" id="PS50042">
    <property type="entry name" value="CNMP_BINDING_3"/>
    <property type="match status" value="1"/>
</dbReference>
<gene>
    <name evidence="4" type="ORF">GT003_05905</name>
</gene>
<dbReference type="CDD" id="cd00038">
    <property type="entry name" value="CAP_ED"/>
    <property type="match status" value="1"/>
</dbReference>
<dbReference type="OrthoDB" id="2481373at2"/>
<evidence type="ECO:0000259" key="3">
    <source>
        <dbReference type="PROSITE" id="PS50042"/>
    </source>
</evidence>
<feature type="transmembrane region" description="Helical" evidence="2">
    <location>
        <begin position="153"/>
        <end position="173"/>
    </location>
</feature>
<feature type="transmembrane region" description="Helical" evidence="2">
    <location>
        <begin position="179"/>
        <end position="197"/>
    </location>
</feature>
<dbReference type="Gene3D" id="1.25.10.10">
    <property type="entry name" value="Leucine-rich Repeat Variant"/>
    <property type="match status" value="1"/>
</dbReference>
<dbReference type="InterPro" id="IPR018490">
    <property type="entry name" value="cNMP-bd_dom_sf"/>
</dbReference>
<evidence type="ECO:0000256" key="1">
    <source>
        <dbReference type="ARBA" id="ARBA00023159"/>
    </source>
</evidence>
<feature type="transmembrane region" description="Helical" evidence="2">
    <location>
        <begin position="332"/>
        <end position="350"/>
    </location>
</feature>
<organism evidence="4 5">
    <name type="scientific">Paenibacillus sacheonensis</name>
    <dbReference type="NCBI Taxonomy" id="742054"/>
    <lineage>
        <taxon>Bacteria</taxon>
        <taxon>Bacillati</taxon>
        <taxon>Bacillota</taxon>
        <taxon>Bacilli</taxon>
        <taxon>Bacillales</taxon>
        <taxon>Paenibacillaceae</taxon>
        <taxon>Paenibacillus</taxon>
    </lineage>
</organism>
<feature type="transmembrane region" description="Helical" evidence="2">
    <location>
        <begin position="52"/>
        <end position="71"/>
    </location>
</feature>
<name>A0A7X4YLE2_9BACL</name>
<dbReference type="InterPro" id="IPR000595">
    <property type="entry name" value="cNMP-bd_dom"/>
</dbReference>
<dbReference type="SUPFAM" id="SSF48371">
    <property type="entry name" value="ARM repeat"/>
    <property type="match status" value="1"/>
</dbReference>
<feature type="transmembrane region" description="Helical" evidence="2">
    <location>
        <begin position="371"/>
        <end position="393"/>
    </location>
</feature>
<proteinExistence type="predicted"/>
<feature type="transmembrane region" description="Helical" evidence="2">
    <location>
        <begin position="110"/>
        <end position="127"/>
    </location>
</feature>
<feature type="transmembrane region" description="Helical" evidence="2">
    <location>
        <begin position="275"/>
        <end position="295"/>
    </location>
</feature>
<keyword evidence="2" id="KW-1133">Transmembrane helix</keyword>
<dbReference type="AlphaFoldDB" id="A0A7X4YLE2"/>
<accession>A0A7X4YLE2</accession>
<comment type="caution">
    <text evidence="4">The sequence shown here is derived from an EMBL/GenBank/DDBJ whole genome shotgun (WGS) entry which is preliminary data.</text>
</comment>
<dbReference type="Gene3D" id="2.60.120.10">
    <property type="entry name" value="Jelly Rolls"/>
    <property type="match status" value="1"/>
</dbReference>
<dbReference type="Proteomes" id="UP000558113">
    <property type="component" value="Unassembled WGS sequence"/>
</dbReference>
<dbReference type="InterPro" id="IPR014710">
    <property type="entry name" value="RmlC-like_jellyroll"/>
</dbReference>
<dbReference type="InterPro" id="IPR011989">
    <property type="entry name" value="ARM-like"/>
</dbReference>
<feature type="transmembrane region" description="Helical" evidence="2">
    <location>
        <begin position="399"/>
        <end position="418"/>
    </location>
</feature>
<keyword evidence="2" id="KW-0812">Transmembrane</keyword>
<dbReference type="EMBL" id="JAAAMU010000003">
    <property type="protein sequence ID" value="NBC68513.1"/>
    <property type="molecule type" value="Genomic_DNA"/>
</dbReference>
<feature type="domain" description="Cyclic nucleotide-binding" evidence="3">
    <location>
        <begin position="877"/>
        <end position="981"/>
    </location>
</feature>
<keyword evidence="5" id="KW-1185">Reference proteome</keyword>
<sequence length="1010" mass="112597">MLAKLQSLFNLRFEDRQKVWIMGTVFFLAGLSEMVNYTSFMALFNSRVGTQYLPMMYLAEAVLMPLEGWAFSYLSQKLPKPRFMIVMYVVFIAIGVVNGGGLLVSRLFDLSWMGFYVILFLGSNFVIRQQTLLMWSTAFDLCPTQQAKRVMPVFVLSAILGGIAAGLLSNLLAPAIGPELLYILATLFLLAGLPNFMKAIKQYLIPLTFKNEKEEEEEQGERLGSSFYLKQALRSPFLMTVIGIMTLMPAVYFLIEYQYFTSAQAVYTDEAELTSFYGLMVIVLFCAAFLLQLFASRLIDLLGASNTVFAIAIAFLGSFGLVSLFIGTPYALAAVSVGYCLSYLLLYYFAEPSYQFFFKMLPLKHRDGFRYIAQGIAASAGVLIGSGAAMLHSVLGVEMTWQAIIGTIMAAFLFLLAWGNRHLYIKELVRYIQIGTSSVKDFMNEFIESMKNDRVKRTLLEQLRHPNETVQQLTIQLFAGNPDAAATEELLQYAERRGGRSRAEALAAIPPGSWSKIKLERLEPFIRDGDEDVRAIAYRKLFASPSWSGERERWTRQARHDGSRLVQAEALRVMAQSESLARELRAWLEERNSSTVLACQIIGERQLKDHYFDVMMCMLEPTPFVRNMAVRTLGRIGDEETANNLGELLIGADAELCATIEEAFIDIGTAGMPVYNRFIASYNDEVWRAAVTAIIAVGLEKDIHETVVPSCIQKLRELRAIRAYVDRIGEAGHAEWTELARMRSNELTLSLLDTIWTVMLRFGDERSIPQLRKALEGEDEEVRDNGLEILSEGLGNAKLAAALLAFYQRRGQPVKGRGGSGSQLPDEALNLDEAITDPWLQAIAIKSGAAEGATALVNNWEYLSALDKIVFLKQVPLFQDISIEELGRIASIAHERVFPEGDFLMKQGERASSMYVLVDGHVEIGGRNEGGTFGTIGIIGAKESIGEAGLFDERPSHVSAQVILDEARALEIEGKEVAKLVRVYPDVGVGLLRSIGHRLRMMEDLVLKLG</sequence>
<dbReference type="Pfam" id="PF00027">
    <property type="entry name" value="cNMP_binding"/>
    <property type="match status" value="1"/>
</dbReference>
<dbReference type="SUPFAM" id="SSF51206">
    <property type="entry name" value="cAMP-binding domain-like"/>
    <property type="match status" value="1"/>
</dbReference>
<dbReference type="InterPro" id="IPR036259">
    <property type="entry name" value="MFS_trans_sf"/>
</dbReference>
<feature type="transmembrane region" description="Helical" evidence="2">
    <location>
        <begin position="307"/>
        <end position="326"/>
    </location>
</feature>
<feature type="transmembrane region" description="Helical" evidence="2">
    <location>
        <begin position="83"/>
        <end position="104"/>
    </location>
</feature>
<dbReference type="InterPro" id="IPR016024">
    <property type="entry name" value="ARM-type_fold"/>
</dbReference>
<dbReference type="RefSeq" id="WP_161695438.1">
    <property type="nucleotide sequence ID" value="NZ_JAAAMU010000003.1"/>
</dbReference>
<dbReference type="SMART" id="SM00100">
    <property type="entry name" value="cNMP"/>
    <property type="match status" value="1"/>
</dbReference>
<reference evidence="4 5" key="1">
    <citation type="submission" date="2020-01" db="EMBL/GenBank/DDBJ databases">
        <title>Paenibacillus soybeanensis sp. nov. isolated from the nodules of soybean (Glycine max(L.) Merr).</title>
        <authorList>
            <person name="Wang H."/>
        </authorList>
    </citation>
    <scope>NUCLEOTIDE SEQUENCE [LARGE SCALE GENOMIC DNA]</scope>
    <source>
        <strain evidence="4 5">DSM 23054</strain>
    </source>
</reference>
<feature type="transmembrane region" description="Helical" evidence="2">
    <location>
        <begin position="20"/>
        <end position="40"/>
    </location>
</feature>
<dbReference type="Gene3D" id="1.20.1250.20">
    <property type="entry name" value="MFS general substrate transporter like domains"/>
    <property type="match status" value="1"/>
</dbReference>
<evidence type="ECO:0000256" key="2">
    <source>
        <dbReference type="SAM" id="Phobius"/>
    </source>
</evidence>
<dbReference type="SUPFAM" id="SSF103473">
    <property type="entry name" value="MFS general substrate transporter"/>
    <property type="match status" value="1"/>
</dbReference>